<evidence type="ECO:0000313" key="3">
    <source>
        <dbReference type="EMBL" id="RBO89602.1"/>
    </source>
</evidence>
<reference evidence="3 4" key="1">
    <citation type="submission" date="2018-06" db="EMBL/GenBank/DDBJ databases">
        <title>Genomic Encyclopedia of Type Strains, Phase IV (KMG-IV): sequencing the most valuable type-strain genomes for metagenomic binning, comparative biology and taxonomic classification.</title>
        <authorList>
            <person name="Goeker M."/>
        </authorList>
    </citation>
    <scope>NUCLEOTIDE SEQUENCE [LARGE SCALE GENOMIC DNA]</scope>
    <source>
        <strain evidence="3 4">DSM 44599</strain>
    </source>
</reference>
<dbReference type="AlphaFoldDB" id="A0A366DHP1"/>
<feature type="compositionally biased region" description="Low complexity" evidence="1">
    <location>
        <begin position="570"/>
        <end position="587"/>
    </location>
</feature>
<feature type="transmembrane region" description="Helical" evidence="2">
    <location>
        <begin position="78"/>
        <end position="100"/>
    </location>
</feature>
<keyword evidence="2" id="KW-1133">Transmembrane helix</keyword>
<name>A0A366DHP1_9NOCA</name>
<keyword evidence="2" id="KW-0472">Membrane</keyword>
<feature type="transmembrane region" description="Helical" evidence="2">
    <location>
        <begin position="186"/>
        <end position="207"/>
    </location>
</feature>
<dbReference type="Proteomes" id="UP000252586">
    <property type="component" value="Unassembled WGS sequence"/>
</dbReference>
<evidence type="ECO:0000256" key="2">
    <source>
        <dbReference type="SAM" id="Phobius"/>
    </source>
</evidence>
<gene>
    <name evidence="3" type="ORF">DFR74_107280</name>
</gene>
<accession>A0A366DHP1</accession>
<feature type="transmembrane region" description="Helical" evidence="2">
    <location>
        <begin position="140"/>
        <end position="165"/>
    </location>
</feature>
<dbReference type="EMBL" id="QNRE01000007">
    <property type="protein sequence ID" value="RBO89602.1"/>
    <property type="molecule type" value="Genomic_DNA"/>
</dbReference>
<comment type="caution">
    <text evidence="3">The sequence shown here is derived from an EMBL/GenBank/DDBJ whole genome shotgun (WGS) entry which is preliminary data.</text>
</comment>
<keyword evidence="2" id="KW-0812">Transmembrane</keyword>
<evidence type="ECO:0000313" key="4">
    <source>
        <dbReference type="Proteomes" id="UP000252586"/>
    </source>
</evidence>
<keyword evidence="4" id="KW-1185">Reference proteome</keyword>
<proteinExistence type="predicted"/>
<protein>
    <submittedName>
        <fullName evidence="3">Uncharacterized protein</fullName>
    </submittedName>
</protein>
<evidence type="ECO:0000256" key="1">
    <source>
        <dbReference type="SAM" id="MobiDB-lite"/>
    </source>
</evidence>
<sequence>MTANPDDAHVAPALIDPGDEATRYLAAAAHLDAELADELVEECLAEPCRMVLHSPGVRASVVLREAVAAQAARRIGSAALLVLLLITFVLSPGLVLLWLASGLAWRTGGWLVARIRRNRQANRPQAPPDRGATWGPTAALWLPVFTVYSFLIVMPVVYVGAAVRINLGIETPVVDTPIGYVYIGRLGFPVVALALAMLCVLFVLRYLPWVLADRRFRFGRFDPDAPPREFVTLACRPFEARLRRIDAEDERNREALPRNLIIYRGHDPFVGAGARVRTWSQAIELHPAAATPGAPMPEFTAGDLHRAIADDVDALRKAPDLSPGGRFAGLEIRDTALLSAGHILHYPDARYFFRELEARRDPTLAERYWHGLYDRSPEWLRFYRCFRVESWEREVACSGYLHVGYERRTLYLEWNGFVLPPIWSRYRTVDTPPTLPALYALWRALGDLALAPASIRRRVADLWRWGRDLRGAGRGRLDTPERVAHSLGVAATVREIGTGMEFPNFFQETDADRYLKILEQRVLDAIQRFLTAQGVATDAFSSMVTQINNATVMNGCTVIAGSVGGSGNQGAVTTGAAPTTGTSGFSANSTPGQ</sequence>
<dbReference type="RefSeq" id="WP_067506546.1">
    <property type="nucleotide sequence ID" value="NZ_QNRE01000007.1"/>
</dbReference>
<dbReference type="STRING" id="1210090.GCA_001613185_01876"/>
<feature type="region of interest" description="Disordered" evidence="1">
    <location>
        <begin position="568"/>
        <end position="593"/>
    </location>
</feature>
<organism evidence="3 4">
    <name type="scientific">Nocardia puris</name>
    <dbReference type="NCBI Taxonomy" id="208602"/>
    <lineage>
        <taxon>Bacteria</taxon>
        <taxon>Bacillati</taxon>
        <taxon>Actinomycetota</taxon>
        <taxon>Actinomycetes</taxon>
        <taxon>Mycobacteriales</taxon>
        <taxon>Nocardiaceae</taxon>
        <taxon>Nocardia</taxon>
    </lineage>
</organism>
<dbReference type="OrthoDB" id="3078176at2"/>